<protein>
    <recommendedName>
        <fullName evidence="1">Initiator Rep protein WH1 domain-containing protein</fullName>
    </recommendedName>
</protein>
<dbReference type="GO" id="GO:0003887">
    <property type="term" value="F:DNA-directed DNA polymerase activity"/>
    <property type="evidence" value="ECO:0007669"/>
    <property type="project" value="InterPro"/>
</dbReference>
<dbReference type="InterPro" id="IPR036388">
    <property type="entry name" value="WH-like_DNA-bd_sf"/>
</dbReference>
<gene>
    <name evidence="2" type="ORF">LCGC14_1046500</name>
</gene>
<dbReference type="SUPFAM" id="SSF46785">
    <property type="entry name" value="Winged helix' DNA-binding domain"/>
    <property type="match status" value="2"/>
</dbReference>
<proteinExistence type="predicted"/>
<name>A0A0F9Q8B3_9ZZZZ</name>
<dbReference type="Gene3D" id="1.10.10.10">
    <property type="entry name" value="Winged helix-like DNA-binding domain superfamily/Winged helix DNA-binding domain"/>
    <property type="match status" value="2"/>
</dbReference>
<feature type="domain" description="Initiator Rep protein WH1" evidence="1">
    <location>
        <begin position="30"/>
        <end position="171"/>
    </location>
</feature>
<sequence>MAENKLIENSVEDPSFPDRVITKSALPEQIKKGHVLVFSHQDLSKRQADVFALMMASMHKTDWDKGSPVYQFTTEQISRYLGIDSRSVRAIIKPVCNELTKKNIGIENGNNFDYTPIFSRIRYEGGILKMKPNPELKEAYIDYKKGYALINTKNYFGLNGEYSKRLYEILSRFKTYGAIRPIPLKDLMSMFGVLNEKGEFKSDKQSFRNTSVFINRCIKQSIEELRSNPIVGKEMVFPDSLTRKEAYGFELIKQGRTITHIEFTTRWVKSTDEPIHELNQSDALIKINKIERKRILLIKNGQKLPLEDLELLHSCYQIIGMEEKAEKVQSAIATRKEEIEAEQSEEQILSQAEQSMIELEMFAKQMGVESGDDY</sequence>
<dbReference type="AlphaFoldDB" id="A0A0F9Q8B3"/>
<dbReference type="GO" id="GO:0006270">
    <property type="term" value="P:DNA replication initiation"/>
    <property type="evidence" value="ECO:0007669"/>
    <property type="project" value="InterPro"/>
</dbReference>
<dbReference type="InterPro" id="IPR000525">
    <property type="entry name" value="Initiator_Rep_WH1"/>
</dbReference>
<dbReference type="EMBL" id="LAZR01004346">
    <property type="protein sequence ID" value="KKN09451.1"/>
    <property type="molecule type" value="Genomic_DNA"/>
</dbReference>
<dbReference type="InterPro" id="IPR036390">
    <property type="entry name" value="WH_DNA-bd_sf"/>
</dbReference>
<organism evidence="2">
    <name type="scientific">marine sediment metagenome</name>
    <dbReference type="NCBI Taxonomy" id="412755"/>
    <lineage>
        <taxon>unclassified sequences</taxon>
        <taxon>metagenomes</taxon>
        <taxon>ecological metagenomes</taxon>
    </lineage>
</organism>
<evidence type="ECO:0000259" key="1">
    <source>
        <dbReference type="Pfam" id="PF01051"/>
    </source>
</evidence>
<dbReference type="Pfam" id="PF01051">
    <property type="entry name" value="Rep3_N"/>
    <property type="match status" value="1"/>
</dbReference>
<comment type="caution">
    <text evidence="2">The sequence shown here is derived from an EMBL/GenBank/DDBJ whole genome shotgun (WGS) entry which is preliminary data.</text>
</comment>
<evidence type="ECO:0000313" key="2">
    <source>
        <dbReference type="EMBL" id="KKN09451.1"/>
    </source>
</evidence>
<reference evidence="2" key="1">
    <citation type="journal article" date="2015" name="Nature">
        <title>Complex archaea that bridge the gap between prokaryotes and eukaryotes.</title>
        <authorList>
            <person name="Spang A."/>
            <person name="Saw J.H."/>
            <person name="Jorgensen S.L."/>
            <person name="Zaremba-Niedzwiedzka K."/>
            <person name="Martijn J."/>
            <person name="Lind A.E."/>
            <person name="van Eijk R."/>
            <person name="Schleper C."/>
            <person name="Guy L."/>
            <person name="Ettema T.J."/>
        </authorList>
    </citation>
    <scope>NUCLEOTIDE SEQUENCE</scope>
</reference>
<accession>A0A0F9Q8B3</accession>